<organism evidence="2 3">
    <name type="scientific">Paenibacillus pasadenensis</name>
    <dbReference type="NCBI Taxonomy" id="217090"/>
    <lineage>
        <taxon>Bacteria</taxon>
        <taxon>Bacillati</taxon>
        <taxon>Bacillota</taxon>
        <taxon>Bacilli</taxon>
        <taxon>Bacillales</taxon>
        <taxon>Paenibacillaceae</taxon>
        <taxon>Paenibacillus</taxon>
    </lineage>
</organism>
<dbReference type="Pfam" id="PF00149">
    <property type="entry name" value="Metallophos"/>
    <property type="match status" value="1"/>
</dbReference>
<dbReference type="EMBL" id="NFEZ01000003">
    <property type="protein sequence ID" value="PLT47574.1"/>
    <property type="molecule type" value="Genomic_DNA"/>
</dbReference>
<evidence type="ECO:0000313" key="3">
    <source>
        <dbReference type="Proteomes" id="UP000234789"/>
    </source>
</evidence>
<sequence>MENREKQRLAFREDGTFTIVQFTDLHWQNGEERDLRTRALMEKVLEAEKPDLIVFTGDLIYSESCAEPLESARQATAAAGASGSPWAAVLGNHDAEAGSGVTREELHRTLMGLPGSLTGDTPGVTGCGNYALEIDGPGGGATLYFLDSGDYSRQPGVPGYSWLARDQAEWYASRSRERARQAGGAAPPALMFFHIPLPEHAEAWEAEGCRGERHEAVCCAGVNGGMFAALLEGGDVSGVFVGHDHINDYVGELHGISLGYGRATGYATYGKEGFPRGARVIRLTEGRRDFDSWLRLEGGEQVRQAPAKRPAAGEKA</sequence>
<gene>
    <name evidence="2" type="ORF">B8V81_1798</name>
</gene>
<accession>A0A2N5NB85</accession>
<comment type="caution">
    <text evidence="2">The sequence shown here is derived from an EMBL/GenBank/DDBJ whole genome shotgun (WGS) entry which is preliminary data.</text>
</comment>
<reference evidence="2 3" key="1">
    <citation type="submission" date="2017-05" db="EMBL/GenBank/DDBJ databases">
        <title>Functional genome analysis of Paenibacillus pasadenensis strain R16: insights on endophytic life style and antifungal activity.</title>
        <authorList>
            <person name="Passera A."/>
            <person name="Marcolungo L."/>
            <person name="Casati P."/>
            <person name="Brasca M."/>
            <person name="Quaglino F."/>
            <person name="Delledonne M."/>
        </authorList>
    </citation>
    <scope>NUCLEOTIDE SEQUENCE [LARGE SCALE GENOMIC DNA]</scope>
    <source>
        <strain evidence="2 3">R16</strain>
    </source>
</reference>
<keyword evidence="2" id="KW-0378">Hydrolase</keyword>
<dbReference type="AlphaFoldDB" id="A0A2N5NB85"/>
<dbReference type="PIRSF" id="PIRSF030250">
    <property type="entry name" value="Ptase_At2g46880"/>
    <property type="match status" value="1"/>
</dbReference>
<evidence type="ECO:0000259" key="1">
    <source>
        <dbReference type="Pfam" id="PF00149"/>
    </source>
</evidence>
<name>A0A2N5NB85_9BACL</name>
<keyword evidence="3" id="KW-1185">Reference proteome</keyword>
<dbReference type="Proteomes" id="UP000234789">
    <property type="component" value="Unassembled WGS sequence"/>
</dbReference>
<protein>
    <submittedName>
        <fullName evidence="2">Putative phosphohydrolase, Icc family</fullName>
    </submittedName>
</protein>
<dbReference type="InterPro" id="IPR011230">
    <property type="entry name" value="PAP14/16/28/29"/>
</dbReference>
<dbReference type="CDD" id="cd07383">
    <property type="entry name" value="MPP_Dcr2"/>
    <property type="match status" value="1"/>
</dbReference>
<dbReference type="Gene3D" id="3.60.21.10">
    <property type="match status" value="1"/>
</dbReference>
<dbReference type="RefSeq" id="WP_101808172.1">
    <property type="nucleotide sequence ID" value="NZ_NFEZ01000003.1"/>
</dbReference>
<evidence type="ECO:0000313" key="2">
    <source>
        <dbReference type="EMBL" id="PLT47574.1"/>
    </source>
</evidence>
<proteinExistence type="predicted"/>
<dbReference type="GO" id="GO:0016788">
    <property type="term" value="F:hydrolase activity, acting on ester bonds"/>
    <property type="evidence" value="ECO:0007669"/>
    <property type="project" value="TreeGrafter"/>
</dbReference>
<dbReference type="SUPFAM" id="SSF56300">
    <property type="entry name" value="Metallo-dependent phosphatases"/>
    <property type="match status" value="1"/>
</dbReference>
<dbReference type="PANTHER" id="PTHR32440">
    <property type="entry name" value="PHOSPHATASE DCR2-RELATED-RELATED"/>
    <property type="match status" value="1"/>
</dbReference>
<feature type="domain" description="Calcineurin-like phosphoesterase" evidence="1">
    <location>
        <begin position="18"/>
        <end position="246"/>
    </location>
</feature>
<dbReference type="InterPro" id="IPR029052">
    <property type="entry name" value="Metallo-depent_PP-like"/>
</dbReference>
<dbReference type="InterPro" id="IPR004843">
    <property type="entry name" value="Calcineurin-like_PHP"/>
</dbReference>
<dbReference type="GO" id="GO:0005737">
    <property type="term" value="C:cytoplasm"/>
    <property type="evidence" value="ECO:0007669"/>
    <property type="project" value="TreeGrafter"/>
</dbReference>